<comment type="caution">
    <text evidence="17">The sequence shown here is derived from an EMBL/GenBank/DDBJ whole genome shotgun (WGS) entry which is preliminary data.</text>
</comment>
<dbReference type="Gene3D" id="1.10.8.720">
    <property type="entry name" value="Region D6 of dynein motor"/>
    <property type="match status" value="1"/>
</dbReference>
<dbReference type="InterPro" id="IPR041466">
    <property type="entry name" value="Dynein_AAA5_ext"/>
</dbReference>
<evidence type="ECO:0000256" key="8">
    <source>
        <dbReference type="ARBA" id="ARBA00023054"/>
    </source>
</evidence>
<feature type="compositionally biased region" description="Acidic residues" evidence="11">
    <location>
        <begin position="1219"/>
        <end position="1232"/>
    </location>
</feature>
<feature type="region of interest" description="Disordered" evidence="11">
    <location>
        <begin position="1009"/>
        <end position="1029"/>
    </location>
</feature>
<keyword evidence="7" id="KW-0243">Dynein</keyword>
<feature type="domain" description="Dynein heavy chain ATP-binding dynein motor region" evidence="14">
    <location>
        <begin position="1781"/>
        <end position="1981"/>
    </location>
</feature>
<dbReference type="Pfam" id="PF17852">
    <property type="entry name" value="Dynein_AAA_lid"/>
    <property type="match status" value="1"/>
</dbReference>
<dbReference type="InterPro" id="IPR027417">
    <property type="entry name" value="P-loop_NTPase"/>
</dbReference>
<comment type="similarity">
    <text evidence="2">Belongs to the dynein heavy chain family.</text>
</comment>
<keyword evidence="9" id="KW-0505">Motor protein</keyword>
<feature type="compositionally biased region" description="Basic and acidic residues" evidence="11">
    <location>
        <begin position="1277"/>
        <end position="1287"/>
    </location>
</feature>
<dbReference type="Pfam" id="PF12781">
    <property type="entry name" value="AAA_9"/>
    <property type="match status" value="1"/>
</dbReference>
<dbReference type="Proteomes" id="UP001208570">
    <property type="component" value="Unassembled WGS sequence"/>
</dbReference>
<dbReference type="Pfam" id="PF18199">
    <property type="entry name" value="Dynein_C"/>
    <property type="match status" value="1"/>
</dbReference>
<keyword evidence="3" id="KW-0963">Cytoplasm</keyword>
<keyword evidence="8" id="KW-0175">Coiled coil</keyword>
<feature type="domain" description="Dynein heavy chain C-terminal" evidence="16">
    <location>
        <begin position="2484"/>
        <end position="2758"/>
    </location>
</feature>
<dbReference type="EMBL" id="JAODUP010000618">
    <property type="protein sequence ID" value="KAK2146288.1"/>
    <property type="molecule type" value="Genomic_DNA"/>
</dbReference>
<dbReference type="PANTHER" id="PTHR45703">
    <property type="entry name" value="DYNEIN HEAVY CHAIN"/>
    <property type="match status" value="1"/>
</dbReference>
<dbReference type="InterPro" id="IPR026983">
    <property type="entry name" value="DHC"/>
</dbReference>
<keyword evidence="4" id="KW-0493">Microtubule</keyword>
<reference evidence="17" key="1">
    <citation type="journal article" date="2023" name="Mol. Biol. Evol.">
        <title>Third-Generation Sequencing Reveals the Adaptive Role of the Epigenome in Three Deep-Sea Polychaetes.</title>
        <authorList>
            <person name="Perez M."/>
            <person name="Aroh O."/>
            <person name="Sun Y."/>
            <person name="Lan Y."/>
            <person name="Juniper S.K."/>
            <person name="Young C.R."/>
            <person name="Angers B."/>
            <person name="Qian P.Y."/>
        </authorList>
    </citation>
    <scope>NUCLEOTIDE SEQUENCE</scope>
    <source>
        <strain evidence="17">P08H-3</strain>
    </source>
</reference>
<feature type="domain" description="Dynein heavy chain AAA 5 extension" evidence="15">
    <location>
        <begin position="694"/>
        <end position="769"/>
    </location>
</feature>
<feature type="domain" description="Dynein heavy chain hydrolytic ATP-binding dynein motor region" evidence="12">
    <location>
        <begin position="365"/>
        <end position="542"/>
    </location>
</feature>
<dbReference type="Gene3D" id="1.10.8.710">
    <property type="match status" value="1"/>
</dbReference>
<dbReference type="SUPFAM" id="SSF52540">
    <property type="entry name" value="P-loop containing nucleoside triphosphate hydrolases"/>
    <property type="match status" value="2"/>
</dbReference>
<dbReference type="Gene3D" id="1.20.920.30">
    <property type="match status" value="1"/>
</dbReference>
<feature type="compositionally biased region" description="Polar residues" evidence="11">
    <location>
        <begin position="1094"/>
        <end position="1136"/>
    </location>
</feature>
<name>A0AAD9MW41_9ANNE</name>
<dbReference type="InterPro" id="IPR042219">
    <property type="entry name" value="AAA_lid_11_sf"/>
</dbReference>
<keyword evidence="18" id="KW-1185">Reference proteome</keyword>
<keyword evidence="5" id="KW-0547">Nucleotide-binding</keyword>
<evidence type="ECO:0000259" key="12">
    <source>
        <dbReference type="Pfam" id="PF12774"/>
    </source>
</evidence>
<dbReference type="GO" id="GO:0005874">
    <property type="term" value="C:microtubule"/>
    <property type="evidence" value="ECO:0007669"/>
    <property type="project" value="UniProtKB-KW"/>
</dbReference>
<dbReference type="InterPro" id="IPR035699">
    <property type="entry name" value="AAA_6"/>
</dbReference>
<dbReference type="GO" id="GO:0007018">
    <property type="term" value="P:microtubule-based movement"/>
    <property type="evidence" value="ECO:0007669"/>
    <property type="project" value="InterPro"/>
</dbReference>
<feature type="compositionally biased region" description="Polar residues" evidence="11">
    <location>
        <begin position="1015"/>
        <end position="1027"/>
    </location>
</feature>
<evidence type="ECO:0000256" key="1">
    <source>
        <dbReference type="ARBA" id="ARBA00004245"/>
    </source>
</evidence>
<dbReference type="InterPro" id="IPR035706">
    <property type="entry name" value="AAA_9"/>
</dbReference>
<dbReference type="Gene3D" id="1.10.472.130">
    <property type="match status" value="1"/>
</dbReference>
<evidence type="ECO:0000256" key="11">
    <source>
        <dbReference type="SAM" id="MobiDB-lite"/>
    </source>
</evidence>
<evidence type="ECO:0000256" key="3">
    <source>
        <dbReference type="ARBA" id="ARBA00022490"/>
    </source>
</evidence>
<dbReference type="InterPro" id="IPR041228">
    <property type="entry name" value="Dynein_C"/>
</dbReference>
<dbReference type="GO" id="GO:0051959">
    <property type="term" value="F:dynein light intermediate chain binding"/>
    <property type="evidence" value="ECO:0007669"/>
    <property type="project" value="InterPro"/>
</dbReference>
<dbReference type="Pfam" id="PF12780">
    <property type="entry name" value="AAA_8"/>
    <property type="match status" value="1"/>
</dbReference>
<feature type="domain" description="Dynein heavy chain AAA module D4" evidence="13">
    <location>
        <begin position="1341"/>
        <end position="1492"/>
    </location>
</feature>
<evidence type="ECO:0000256" key="7">
    <source>
        <dbReference type="ARBA" id="ARBA00023017"/>
    </source>
</evidence>
<dbReference type="Gene3D" id="3.10.490.20">
    <property type="match status" value="1"/>
</dbReference>
<evidence type="ECO:0000313" key="18">
    <source>
        <dbReference type="Proteomes" id="UP001208570"/>
    </source>
</evidence>
<feature type="region of interest" description="Disordered" evidence="11">
    <location>
        <begin position="1094"/>
        <end position="1319"/>
    </location>
</feature>
<organism evidence="17 18">
    <name type="scientific">Paralvinella palmiformis</name>
    <dbReference type="NCBI Taxonomy" id="53620"/>
    <lineage>
        <taxon>Eukaryota</taxon>
        <taxon>Metazoa</taxon>
        <taxon>Spiralia</taxon>
        <taxon>Lophotrochozoa</taxon>
        <taxon>Annelida</taxon>
        <taxon>Polychaeta</taxon>
        <taxon>Sedentaria</taxon>
        <taxon>Canalipalpata</taxon>
        <taxon>Terebellida</taxon>
        <taxon>Terebelliformia</taxon>
        <taxon>Alvinellidae</taxon>
        <taxon>Paralvinella</taxon>
    </lineage>
</organism>
<gene>
    <name evidence="17" type="ORF">LSH36_618g01009</name>
</gene>
<protein>
    <recommendedName>
        <fullName evidence="19">Dynein heavy chain</fullName>
    </recommendedName>
</protein>
<dbReference type="Gene3D" id="1.20.58.1120">
    <property type="match status" value="1"/>
</dbReference>
<evidence type="ECO:0000256" key="4">
    <source>
        <dbReference type="ARBA" id="ARBA00022701"/>
    </source>
</evidence>
<dbReference type="InterPro" id="IPR043160">
    <property type="entry name" value="Dynein_C_barrel"/>
</dbReference>
<evidence type="ECO:0000256" key="5">
    <source>
        <dbReference type="ARBA" id="ARBA00022741"/>
    </source>
</evidence>
<feature type="compositionally biased region" description="Basic and acidic residues" evidence="11">
    <location>
        <begin position="1169"/>
        <end position="1191"/>
    </location>
</feature>
<evidence type="ECO:0000256" key="2">
    <source>
        <dbReference type="ARBA" id="ARBA00008887"/>
    </source>
</evidence>
<proteinExistence type="inferred from homology"/>
<dbReference type="Gene3D" id="3.40.50.300">
    <property type="entry name" value="P-loop containing nucleotide triphosphate hydrolases"/>
    <property type="match status" value="4"/>
</dbReference>
<evidence type="ECO:0000313" key="17">
    <source>
        <dbReference type="EMBL" id="KAK2146288.1"/>
    </source>
</evidence>
<dbReference type="Gene3D" id="1.20.1270.280">
    <property type="match status" value="1"/>
</dbReference>
<keyword evidence="6" id="KW-0067">ATP-binding</keyword>
<dbReference type="Pfam" id="PF12775">
    <property type="entry name" value="AAA_7"/>
    <property type="match status" value="1"/>
</dbReference>
<accession>A0AAD9MW41</accession>
<evidence type="ECO:0000256" key="10">
    <source>
        <dbReference type="ARBA" id="ARBA00023212"/>
    </source>
</evidence>
<evidence type="ECO:0008006" key="19">
    <source>
        <dbReference type="Google" id="ProtNLM"/>
    </source>
</evidence>
<dbReference type="Gene3D" id="1.20.920.20">
    <property type="match status" value="1"/>
</dbReference>
<evidence type="ECO:0000259" key="14">
    <source>
        <dbReference type="Pfam" id="PF12781"/>
    </source>
</evidence>
<evidence type="ECO:0000259" key="16">
    <source>
        <dbReference type="Pfam" id="PF18199"/>
    </source>
</evidence>
<keyword evidence="10" id="KW-0206">Cytoskeleton</keyword>
<dbReference type="GO" id="GO:0030286">
    <property type="term" value="C:dynein complex"/>
    <property type="evidence" value="ECO:0007669"/>
    <property type="project" value="UniProtKB-KW"/>
</dbReference>
<feature type="compositionally biased region" description="Polar residues" evidence="11">
    <location>
        <begin position="1194"/>
        <end position="1206"/>
    </location>
</feature>
<feature type="compositionally biased region" description="Polar residues" evidence="11">
    <location>
        <begin position="1254"/>
        <end position="1274"/>
    </location>
</feature>
<evidence type="ECO:0000259" key="15">
    <source>
        <dbReference type="Pfam" id="PF17852"/>
    </source>
</evidence>
<comment type="subcellular location">
    <subcellularLocation>
        <location evidence="1">Cytoplasm</location>
        <location evidence="1">Cytoskeleton</location>
    </subcellularLocation>
</comment>
<dbReference type="GO" id="GO:0005524">
    <property type="term" value="F:ATP binding"/>
    <property type="evidence" value="ECO:0007669"/>
    <property type="project" value="UniProtKB-KW"/>
</dbReference>
<evidence type="ECO:0000259" key="13">
    <source>
        <dbReference type="Pfam" id="PF12780"/>
    </source>
</evidence>
<dbReference type="InterPro" id="IPR043157">
    <property type="entry name" value="Dynein_AAA1S"/>
</dbReference>
<dbReference type="InterPro" id="IPR024317">
    <property type="entry name" value="Dynein_heavy_chain_D4_dom"/>
</dbReference>
<dbReference type="Gene3D" id="1.10.8.1220">
    <property type="match status" value="1"/>
</dbReference>
<feature type="domain" description="Dynein heavy chain hydrolytic ATP-binding dynein motor region" evidence="12">
    <location>
        <begin position="126"/>
        <end position="241"/>
    </location>
</feature>
<sequence>MQSRIEQYIKVLRENSVMSLPEEMRIRIKLLLGALIIQGLNHRDNLDLLRAVTDVSQSAENILPERSSIGQLSTVNHNGQSKDFMFTPIKKSSEDTVRLQRGKTTVCTGYQFGPCIVSQMGAGFSYDHEYLGPTSRLVVTPLTERATLSLTTSLRTFQCSTLIGRPGTGKTDTIKDLAKSLGRHLVSVTCSSDLTLPIMNQYLNGMIQSGAWALFDDMDRMSKGLMSVFAQQVEYIGSALRVLDVSCDNQYGIRGQPRFDKKEAAKSSEKKIRRNSLTTLHSLPADSDDVMMNRQATVPHGFKTWVGERERRHSIEKEIQIKESELYKSMKPPPLFYEHVTLHLKPKQDFSDLASQNLPYKQHYLGNIMFCGKLIRASANFGCFMTMNITNPQSCDIPDNIRTCMRPCAMVMPDTKIITETTLYCYGYNRYQILASKLTLFMELLKKQYDFGLRTISTVLHLACEKFTKLQLDIAEAVKRTADGDAEAELPDLVQGEEASLILAISLVLGPKMSCADDTSRFRLLLRDVFPQSSRPKSGSQNYNPQLLFGYFEEDVWKPGLFTTLLTNAHLQADSAKSFMTSFDERKFKIPIQTPKVTDLTNASPSMISRCVVVHCNEDIVSWKYLVQSWFVNAKEKWIINTASIQVLNSLIGSMFPVTVDFLQVDCHSSLLANVSANLSSGQRSARQSGIVRIEEVMPNYMTIIKGMFAFSYIWGFGGNLHDRYKQKFSQFIHETLKHASQPITLPDGGSAYDVYFDVRHGTFNKWADKQLEKCRNFASHYTVTPENLIQVQHQYTRIVMSPVMTASRLQQTMVAKMLDLRSRTVDPIYNNANKKSRCLFYVDDLNTAHANPNTGVQSALELLRELLTQRTIYEPNRHVLVSFQDADLLATATNPGAPGTGCGYSSHVMSSRLTRLFTTLTYFTPDEAMLHGFLGLRKLTLFSICQALIQASIDVYKMVKERLKPSPVNPHYVFTLADIAHHVQGMLLMSPRSKTKMLARAKKHADQKHRRFDSSQSGTESLTSELSGVLPEQMRSVARLWCHESTRIYGDRIIEEDEQNWFETVLEEILIRNLCTGSDDWQEKMSTITEVLSQGEHLTSSELNSSIPSATPSAGETSHPDTSQDGEVMDQSSEVKQQDQQDNTPPPDSNRSDNSVISKPPTPPGTHVKTDLKQERTLSADDRSANEQRKTNHYPNESAASSLTSHRSREKPKADTSSYDEDSEEEDEEDSSYSSSSSDEDETDSETMTSTDAASRSQESPSRQTNYPDTYSMSPERLHQITKDSKPVAQSANQGAAHDTGTEPKDVSLPDGSSSRLSYGTQATMFRKGALYNKATSQRIELVFFREALQHIARLSRVLAFSGGHALLLSRSHSIGRATLVRLAAFFARCKLFEPRLDPESSYHESVVCDQIRECSKVAAIQGKQVVLLINQQLGDQCLANVCAFIKEGMYPGLYSPEQIQTIAQQMTPGQSSLAAVEKLYSHQRMTYKFFSPMTFTEFIHIFRVIASHIAQEERALDTCKEEEQRIECMLSPLEALRAEAQIEFDKVNPTYHAALAALKSLEKTAVEEIKTYRMPPKMMQHTLWKSELRTAKSKIKTAPGDALIAAAVICYHGPLDNRTRAELMHDWLSRCEMMNFDPALRLGRQVKPVSLSAKMENFMRPQTYSITDSVHSIQQVELYQAEIASHRGDDASSIHETERASSASSIPQLSLYRHQPSVYDTGIGFKTEIRVLDNMEASIHGNPELESIDASSISSLNLLSVRENYTLQDVLSNYNELSEWKLKVLPCDIHSIHNALIMKVCCHNRKHCWPLLIDPDQQAELWVRTIQQGAALFMAEPDNSDRMNGVTLLITHIERKPLDAVFHSLMFKQFAVDSNGQQVIRIGDIQLPYNPNFALYFSSSVPLFLEGDGIHKLAVQKMCPIDFSLSQELIIDTILSEILKCDRPEFDGQRRSMDRDIISHQREIDTQQSQYLREVLEEKRSHLIVVATHGAKIYEIIQRISVIDPLYHVTLSQYMVIIMNTLQQQHRGKGSTGAPKARAQELINAITSSVYKYVSLMLFESDLQLFLLLVTLERLRMAQQLTNQELGLFVNGFESSELEDNIMFDDKPAWLSNKVSYGRFVCWETVWSVCLSGDSMVGLSVGRHYGRFVCRETLWSVCLSGDSFGRFVCRETFWSVCLSGDILVGLSVGRHYGFSFASPTRQIHQFAREHSMDGKVHVVTCGTESQLSELQHALHECIVDGPNLQQFLIFDNGLDTDSRIIVFGASDALKHLSTANTWYMDGNRAVVPHGFCQLYIIRPPGNTAIFGEINVPVLLTVLYSVLIQRRCYGRASFNYNYYWSELDLALIVDQFKVIARLCQRSRGLSDVTELIFGGHCVDSEDQKVVGALVRAIIQDPDQLKVLSNESLGVTSLLSHLLGCGTDTTFDERVNSLVDIGRTMMSLPVTAQKEMSENCSRRLLSDLVRVIGAPELISVPLELSNRKAENILQEVLMALEAFPELPQTNPDAFYPIELFLHQEVLITKDLISQLKADVTHLLSAARGNVCVTRQYQRTLLTISRYRVPYSWYKETFPACTSLTKWVSLLSKRISIVSDYIEALGEGQGPITFDIGAFHRPNRFFDAVLQNYVRREFKDLQRSDLDVQFLPVGISPTSPPNSGVYISGLALYNANWCPHSMTLKDVGVEDEPTRMPIVWLKPTDKTSLSKQRQLYKYNLYDCPLYCSSDSQCLSSDNIITSIKLPTFTESRLWIERRTFLSCQLNK</sequence>
<dbReference type="PANTHER" id="PTHR45703:SF36">
    <property type="entry name" value="DYNEIN HEAVY CHAIN, CYTOPLASMIC"/>
    <property type="match status" value="1"/>
</dbReference>
<dbReference type="GO" id="GO:0045505">
    <property type="term" value="F:dynein intermediate chain binding"/>
    <property type="evidence" value="ECO:0007669"/>
    <property type="project" value="InterPro"/>
</dbReference>
<dbReference type="Pfam" id="PF12774">
    <property type="entry name" value="AAA_6"/>
    <property type="match status" value="2"/>
</dbReference>
<evidence type="ECO:0000256" key="6">
    <source>
        <dbReference type="ARBA" id="ARBA00022840"/>
    </source>
</evidence>
<evidence type="ECO:0000256" key="9">
    <source>
        <dbReference type="ARBA" id="ARBA00023175"/>
    </source>
</evidence>